<dbReference type="Pfam" id="PF04542">
    <property type="entry name" value="Sigma70_r2"/>
    <property type="match status" value="1"/>
</dbReference>
<dbReference type="Gene3D" id="1.10.1740.10">
    <property type="match status" value="1"/>
</dbReference>
<dbReference type="GO" id="GO:0016987">
    <property type="term" value="F:sigma factor activity"/>
    <property type="evidence" value="ECO:0007669"/>
    <property type="project" value="UniProtKB-KW"/>
</dbReference>
<dbReference type="RefSeq" id="WP_279447336.1">
    <property type="nucleotide sequence ID" value="NZ_JAZBJM010000012.1"/>
</dbReference>
<organism evidence="7 9">
    <name type="scientific">Aequorivita flava</name>
    <dbReference type="NCBI Taxonomy" id="3114371"/>
    <lineage>
        <taxon>Bacteria</taxon>
        <taxon>Pseudomonadati</taxon>
        <taxon>Bacteroidota</taxon>
        <taxon>Flavobacteriia</taxon>
        <taxon>Flavobacteriales</taxon>
        <taxon>Flavobacteriaceae</taxon>
        <taxon>Aequorivita</taxon>
    </lineage>
</organism>
<dbReference type="Proteomes" id="UP001388259">
    <property type="component" value="Unassembled WGS sequence"/>
</dbReference>
<evidence type="ECO:0000259" key="5">
    <source>
        <dbReference type="Pfam" id="PF04542"/>
    </source>
</evidence>
<name>A0AB35YTJ4_9FLAO</name>
<dbReference type="InterPro" id="IPR013325">
    <property type="entry name" value="RNA_pol_sigma_r2"/>
</dbReference>
<dbReference type="SUPFAM" id="SSF88946">
    <property type="entry name" value="Sigma2 domain of RNA polymerase sigma factors"/>
    <property type="match status" value="1"/>
</dbReference>
<comment type="caution">
    <text evidence="7">The sequence shown here is derived from an EMBL/GenBank/DDBJ whole genome shotgun (WGS) entry which is preliminary data.</text>
</comment>
<feature type="domain" description="RNA polymerase sigma factor 70 region 4 type 2" evidence="6">
    <location>
        <begin position="135"/>
        <end position="182"/>
    </location>
</feature>
<feature type="domain" description="RNA polymerase sigma-70 region 2" evidence="5">
    <location>
        <begin position="31"/>
        <end position="98"/>
    </location>
</feature>
<dbReference type="InterPro" id="IPR013249">
    <property type="entry name" value="RNA_pol_sigma70_r4_t2"/>
</dbReference>
<dbReference type="NCBIfam" id="TIGR02937">
    <property type="entry name" value="sigma70-ECF"/>
    <property type="match status" value="1"/>
</dbReference>
<protein>
    <submittedName>
        <fullName evidence="7">RNA polymerase sigma factor</fullName>
    </submittedName>
</protein>
<evidence type="ECO:0000256" key="3">
    <source>
        <dbReference type="ARBA" id="ARBA00023082"/>
    </source>
</evidence>
<dbReference type="AlphaFoldDB" id="A0AB35YTJ4"/>
<dbReference type="Gene3D" id="1.10.10.10">
    <property type="entry name" value="Winged helix-like DNA-binding domain superfamily/Winged helix DNA-binding domain"/>
    <property type="match status" value="1"/>
</dbReference>
<evidence type="ECO:0000256" key="4">
    <source>
        <dbReference type="ARBA" id="ARBA00023163"/>
    </source>
</evidence>
<dbReference type="InterPro" id="IPR007627">
    <property type="entry name" value="RNA_pol_sigma70_r2"/>
</dbReference>
<evidence type="ECO:0000259" key="6">
    <source>
        <dbReference type="Pfam" id="PF08281"/>
    </source>
</evidence>
<dbReference type="EMBL" id="JAZBJM010000012">
    <property type="protein sequence ID" value="MEM0519394.1"/>
    <property type="molecule type" value="Genomic_DNA"/>
</dbReference>
<evidence type="ECO:0000256" key="2">
    <source>
        <dbReference type="ARBA" id="ARBA00023015"/>
    </source>
</evidence>
<evidence type="ECO:0000313" key="7">
    <source>
        <dbReference type="EMBL" id="MEM0519394.1"/>
    </source>
</evidence>
<dbReference type="NCBIfam" id="NF008888">
    <property type="entry name" value="PRK11922.1"/>
    <property type="match status" value="1"/>
</dbReference>
<dbReference type="GO" id="GO:0003677">
    <property type="term" value="F:DNA binding"/>
    <property type="evidence" value="ECO:0007669"/>
    <property type="project" value="InterPro"/>
</dbReference>
<evidence type="ECO:0000313" key="9">
    <source>
        <dbReference type="Proteomes" id="UP001388259"/>
    </source>
</evidence>
<evidence type="ECO:0000313" key="10">
    <source>
        <dbReference type="Proteomes" id="UP001390963"/>
    </source>
</evidence>
<keyword evidence="3" id="KW-0731">Sigma factor</keyword>
<keyword evidence="4" id="KW-0804">Transcription</keyword>
<dbReference type="InterPro" id="IPR039425">
    <property type="entry name" value="RNA_pol_sigma-70-like"/>
</dbReference>
<dbReference type="InterPro" id="IPR036388">
    <property type="entry name" value="WH-like_DNA-bd_sf"/>
</dbReference>
<sequence>MKLKNVDQKEPTEALIIEKILDGQIELFEILMRRYNELLYRTIRSYISTESDAEDTMQDTYIKAFQKLYQFKNEAKFSTWLIRIGINEALQRKRKAQKLRTIAIQQEDRVLQIEDRTIMDPERKTMYKESSHFMEKAIDTLPEKYKIVYMLKEVEGIGISEISSSLDLTNSNVKVRLHRARIMLRDSILSLTDHTTVFDFGNSKCDKIVANVMDYIFNLNPQH</sequence>
<dbReference type="CDD" id="cd06171">
    <property type="entry name" value="Sigma70_r4"/>
    <property type="match status" value="1"/>
</dbReference>
<evidence type="ECO:0000256" key="1">
    <source>
        <dbReference type="ARBA" id="ARBA00010641"/>
    </source>
</evidence>
<keyword evidence="2" id="KW-0805">Transcription regulation</keyword>
<reference evidence="7 10" key="1">
    <citation type="submission" date="2024-01" db="EMBL/GenBank/DDBJ databases">
        <title>Aequorivita flavus sp. nov., isolated from deep-sea sediment.</title>
        <authorList>
            <person name="Chen X."/>
        </authorList>
    </citation>
    <scope>NUCLEOTIDE SEQUENCE</scope>
    <source>
        <strain evidence="7">MCCC 1A16923</strain>
        <strain evidence="8 10">MCCC 1A16935</strain>
    </source>
</reference>
<proteinExistence type="inferred from homology"/>
<accession>A0AB35YTJ4</accession>
<dbReference type="GO" id="GO:0006352">
    <property type="term" value="P:DNA-templated transcription initiation"/>
    <property type="evidence" value="ECO:0007669"/>
    <property type="project" value="InterPro"/>
</dbReference>
<gene>
    <name evidence="8" type="ORF">VZD24_13195</name>
    <name evidence="7" type="ORF">VZD85_13610</name>
</gene>
<dbReference type="Proteomes" id="UP001390963">
    <property type="component" value="Unassembled WGS sequence"/>
</dbReference>
<dbReference type="PANTHER" id="PTHR43133">
    <property type="entry name" value="RNA POLYMERASE ECF-TYPE SIGMA FACTO"/>
    <property type="match status" value="1"/>
</dbReference>
<comment type="similarity">
    <text evidence="1">Belongs to the sigma-70 factor family. ECF subfamily.</text>
</comment>
<dbReference type="SUPFAM" id="SSF88659">
    <property type="entry name" value="Sigma3 and sigma4 domains of RNA polymerase sigma factors"/>
    <property type="match status" value="1"/>
</dbReference>
<dbReference type="EMBL" id="JBANCF010000013">
    <property type="protein sequence ID" value="MEM0574475.1"/>
    <property type="molecule type" value="Genomic_DNA"/>
</dbReference>
<dbReference type="PANTHER" id="PTHR43133:SF51">
    <property type="entry name" value="RNA POLYMERASE SIGMA FACTOR"/>
    <property type="match status" value="1"/>
</dbReference>
<dbReference type="InterPro" id="IPR013324">
    <property type="entry name" value="RNA_pol_sigma_r3/r4-like"/>
</dbReference>
<keyword evidence="10" id="KW-1185">Reference proteome</keyword>
<evidence type="ECO:0000313" key="8">
    <source>
        <dbReference type="EMBL" id="MEM0574475.1"/>
    </source>
</evidence>
<dbReference type="InterPro" id="IPR014284">
    <property type="entry name" value="RNA_pol_sigma-70_dom"/>
</dbReference>
<dbReference type="Pfam" id="PF08281">
    <property type="entry name" value="Sigma70_r4_2"/>
    <property type="match status" value="1"/>
</dbReference>